<evidence type="ECO:0000313" key="1">
    <source>
        <dbReference type="EnsemblPlants" id="ORUFI11G05610.1"/>
    </source>
</evidence>
<organism evidence="1 2">
    <name type="scientific">Oryza rufipogon</name>
    <name type="common">Brownbeard rice</name>
    <name type="synonym">Asian wild rice</name>
    <dbReference type="NCBI Taxonomy" id="4529"/>
    <lineage>
        <taxon>Eukaryota</taxon>
        <taxon>Viridiplantae</taxon>
        <taxon>Streptophyta</taxon>
        <taxon>Embryophyta</taxon>
        <taxon>Tracheophyta</taxon>
        <taxon>Spermatophyta</taxon>
        <taxon>Magnoliopsida</taxon>
        <taxon>Liliopsida</taxon>
        <taxon>Poales</taxon>
        <taxon>Poaceae</taxon>
        <taxon>BOP clade</taxon>
        <taxon>Oryzoideae</taxon>
        <taxon>Oryzeae</taxon>
        <taxon>Oryzinae</taxon>
        <taxon>Oryza</taxon>
    </lineage>
</organism>
<reference evidence="2" key="1">
    <citation type="submission" date="2013-06" db="EMBL/GenBank/DDBJ databases">
        <authorList>
            <person name="Zhao Q."/>
        </authorList>
    </citation>
    <scope>NUCLEOTIDE SEQUENCE</scope>
    <source>
        <strain evidence="2">cv. W1943</strain>
    </source>
</reference>
<dbReference type="HOGENOM" id="CLU_661200_0_0_1"/>
<keyword evidence="2" id="KW-1185">Reference proteome</keyword>
<proteinExistence type="predicted"/>
<reference evidence="1" key="2">
    <citation type="submission" date="2015-06" db="UniProtKB">
        <authorList>
            <consortium name="EnsemblPlants"/>
        </authorList>
    </citation>
    <scope>IDENTIFICATION</scope>
</reference>
<dbReference type="AlphaFoldDB" id="A0A0E0R596"/>
<dbReference type="OMA" id="EDENAPC"/>
<accession>A0A0E0R596</accession>
<evidence type="ECO:0000313" key="2">
    <source>
        <dbReference type="Proteomes" id="UP000008022"/>
    </source>
</evidence>
<protein>
    <submittedName>
        <fullName evidence="1">Uncharacterized protein</fullName>
    </submittedName>
</protein>
<dbReference type="Gramene" id="ORUFI11G05610.1">
    <property type="protein sequence ID" value="ORUFI11G05610.1"/>
    <property type="gene ID" value="ORUFI11G05610"/>
</dbReference>
<dbReference type="EnsemblPlants" id="ORUFI11G05610.1">
    <property type="protein sequence ID" value="ORUFI11G05610.1"/>
    <property type="gene ID" value="ORUFI11G05610"/>
</dbReference>
<sequence length="441" mass="47512">MYLMPSTNTEQSTTFRLPSAAGRNTSWIRAVECMLGCLDVRAAREEDQHVARRLRRVDAAHRVDGRAEVVSPAPGGNIGRLDRSSTEPELLDIHAGAGEEAVYNALAEGAVVVQADDDPKVQAARRRGLDAAEHDAGERHPVVRVVHHDGTVAGEDRVSGELAEKRAVRGVLDDRVGVQGAVVEGDGVPHLASETLSSARVSAAARVAASTAARRTVKEKLMAAEIEDVSAADEGLPAVTAVKEKLMAAKTEDASAADEGLPAVTAVKEKLMAAETEDANAADEGLSAVTAVKEKLMAAETEDASAAEEGMPAVTTEKGELTTVSEKERLIAGITEEEEGMTYVEGQIKNVKDMLETGYLEGVEIAYKKKRDGLVLLTGQIHKMAYYCSQNCEFYQKVQELLHWKKESEIKMKPPKQKQDGFVAYSLRSKKRQTLVSMPNV</sequence>
<dbReference type="Proteomes" id="UP000008022">
    <property type="component" value="Unassembled WGS sequence"/>
</dbReference>
<name>A0A0E0R596_ORYRU</name>